<comment type="caution">
    <text evidence="1">The sequence shown here is derived from an EMBL/GenBank/DDBJ whole genome shotgun (WGS) entry which is preliminary data.</text>
</comment>
<organism evidence="1 2">
    <name type="scientific">Paraconiothyrium brasiliense</name>
    <dbReference type="NCBI Taxonomy" id="300254"/>
    <lineage>
        <taxon>Eukaryota</taxon>
        <taxon>Fungi</taxon>
        <taxon>Dikarya</taxon>
        <taxon>Ascomycota</taxon>
        <taxon>Pezizomycotina</taxon>
        <taxon>Dothideomycetes</taxon>
        <taxon>Pleosporomycetidae</taxon>
        <taxon>Pleosporales</taxon>
        <taxon>Massarineae</taxon>
        <taxon>Didymosphaeriaceae</taxon>
        <taxon>Paraconiothyrium</taxon>
    </lineage>
</organism>
<protein>
    <recommendedName>
        <fullName evidence="3">Methyltransferase domain-containing protein</fullName>
    </recommendedName>
</protein>
<dbReference type="SUPFAM" id="SSF53335">
    <property type="entry name" value="S-adenosyl-L-methionine-dependent methyltransferases"/>
    <property type="match status" value="1"/>
</dbReference>
<dbReference type="InterPro" id="IPR029063">
    <property type="entry name" value="SAM-dependent_MTases_sf"/>
</dbReference>
<dbReference type="EMBL" id="JAKJXO020000005">
    <property type="protein sequence ID" value="KAL1604782.1"/>
    <property type="molecule type" value="Genomic_DNA"/>
</dbReference>
<gene>
    <name evidence="1" type="ORF">SLS60_004322</name>
</gene>
<reference evidence="1 2" key="1">
    <citation type="submission" date="2024-02" db="EMBL/GenBank/DDBJ databases">
        <title>De novo assembly and annotation of 12 fungi associated with fruit tree decline syndrome in Ontario, Canada.</title>
        <authorList>
            <person name="Sulman M."/>
            <person name="Ellouze W."/>
            <person name="Ilyukhin E."/>
        </authorList>
    </citation>
    <scope>NUCLEOTIDE SEQUENCE [LARGE SCALE GENOMIC DNA]</scope>
    <source>
        <strain evidence="1 2">M42-189</strain>
    </source>
</reference>
<keyword evidence="2" id="KW-1185">Reference proteome</keyword>
<dbReference type="Gene3D" id="3.40.50.150">
    <property type="entry name" value="Vaccinia Virus protein VP39"/>
    <property type="match status" value="1"/>
</dbReference>
<dbReference type="Proteomes" id="UP001521785">
    <property type="component" value="Unassembled WGS sequence"/>
</dbReference>
<sequence>MAPSFEPANAALSKRLLDQHDVVIDAFGGKLLLFPFDQSASDLKVLESGCADGHWLQHLSTLTPSLPSATYVGTDINDSFFPKSHPQNFTFTKHNVADRWPSSEHAKYDIVHQRLSLPGAAPHAPLRTAVKNLFDLVKPGGWIQLVEAEQLGPNSGPVFEQFLDLVKLVFDTTGAGWKYAQEMKGWLEEAGAVDVQEVSVDMAFGAAHTDAVLAEKGATCTAGAIAGLVMHAKMMGLKTGLSDEELDSMADRLLVELREKGANYPLRAAWGRKKEKA</sequence>
<dbReference type="CDD" id="cd02440">
    <property type="entry name" value="AdoMet_MTases"/>
    <property type="match status" value="1"/>
</dbReference>
<name>A0ABR3RLM2_9PLEO</name>
<evidence type="ECO:0000313" key="1">
    <source>
        <dbReference type="EMBL" id="KAL1604782.1"/>
    </source>
</evidence>
<accession>A0ABR3RLM2</accession>
<proteinExistence type="predicted"/>
<dbReference type="Pfam" id="PF13489">
    <property type="entry name" value="Methyltransf_23"/>
    <property type="match status" value="1"/>
</dbReference>
<evidence type="ECO:0000313" key="2">
    <source>
        <dbReference type="Proteomes" id="UP001521785"/>
    </source>
</evidence>
<evidence type="ECO:0008006" key="3">
    <source>
        <dbReference type="Google" id="ProtNLM"/>
    </source>
</evidence>